<organism evidence="2 3">
    <name type="scientific">Corynespora cassiicola Philippines</name>
    <dbReference type="NCBI Taxonomy" id="1448308"/>
    <lineage>
        <taxon>Eukaryota</taxon>
        <taxon>Fungi</taxon>
        <taxon>Dikarya</taxon>
        <taxon>Ascomycota</taxon>
        <taxon>Pezizomycotina</taxon>
        <taxon>Dothideomycetes</taxon>
        <taxon>Pleosporomycetidae</taxon>
        <taxon>Pleosporales</taxon>
        <taxon>Corynesporascaceae</taxon>
        <taxon>Corynespora</taxon>
    </lineage>
</organism>
<dbReference type="EMBL" id="KZ678135">
    <property type="protein sequence ID" value="PSN66650.1"/>
    <property type="molecule type" value="Genomic_DNA"/>
</dbReference>
<evidence type="ECO:0000313" key="3">
    <source>
        <dbReference type="Proteomes" id="UP000240883"/>
    </source>
</evidence>
<proteinExistence type="predicted"/>
<evidence type="ECO:0008006" key="4">
    <source>
        <dbReference type="Google" id="ProtNLM"/>
    </source>
</evidence>
<dbReference type="AlphaFoldDB" id="A0A2T2NMN7"/>
<name>A0A2T2NMN7_CORCC</name>
<dbReference type="STRING" id="1448308.A0A2T2NMN7"/>
<accession>A0A2T2NMN7</accession>
<protein>
    <recommendedName>
        <fullName evidence="4">Peptidase M61 catalytic domain-containing protein</fullName>
    </recommendedName>
</protein>
<evidence type="ECO:0000313" key="2">
    <source>
        <dbReference type="EMBL" id="PSN66650.1"/>
    </source>
</evidence>
<dbReference type="Gene3D" id="1.10.390.10">
    <property type="entry name" value="Neutral Protease Domain 2"/>
    <property type="match status" value="1"/>
</dbReference>
<evidence type="ECO:0000256" key="1">
    <source>
        <dbReference type="SAM" id="SignalP"/>
    </source>
</evidence>
<feature type="signal peptide" evidence="1">
    <location>
        <begin position="1"/>
        <end position="20"/>
    </location>
</feature>
<feature type="chain" id="PRO_5015616646" description="Peptidase M61 catalytic domain-containing protein" evidence="1">
    <location>
        <begin position="21"/>
        <end position="504"/>
    </location>
</feature>
<dbReference type="OrthoDB" id="626167at2759"/>
<dbReference type="InterPro" id="IPR027268">
    <property type="entry name" value="Peptidase_M4/M1_CTD_sf"/>
</dbReference>
<gene>
    <name evidence="2" type="ORF">BS50DRAFT_620874</name>
</gene>
<keyword evidence="3" id="KW-1185">Reference proteome</keyword>
<keyword evidence="1" id="KW-0732">Signal</keyword>
<dbReference type="Proteomes" id="UP000240883">
    <property type="component" value="Unassembled WGS sequence"/>
</dbReference>
<sequence>MRWLIASAITLCAFIHRCAAKHNASTSVTDLPRFHITFTPDLTLENYQLHGTIVLDGTFAPNETFLMLPTELFSLPSTRDGGRGLVAFDRKGPIELSFHETTGPYSQPHRLWTAQRTTNGPITVQFTHRPVLVNASALPGPHYDLRNGTDGLVGTMWAVVPAPSPLSSDQYNISLTWNITEQQSAAFTWKDGRGRHSYQSIGTLNQFLQTFFMVGCIQGYPDIPAKTKFGMYWMDAPPFNVSDVGNYVNKFLEYSTEFWKDQSGQPYRVFARINEENAVTPGGSALLRSFAFGYNKEAGISPNRIRTLLAHEMTHNWTPWRDGTLAEGSRYNEGAAEYWSLRLLWRTGLMAADDYLLEMNNRAYNYYTNPAVNMSDETAHEIAWTMRPAQRIPYGRGLLHFLNIDAQLRASHLGMLDDLAVAFAQICQQQDACGGPEWFQLLSEKLGAVAVDEWNHVSNGSSLIKPLDGSLGPCFDVVQNSSSPIVWTWKAKSGLDISSPDCLI</sequence>
<reference evidence="2 3" key="1">
    <citation type="journal article" date="2018" name="Front. Microbiol.">
        <title>Genome-Wide Analysis of Corynespora cassiicola Leaf Fall Disease Putative Effectors.</title>
        <authorList>
            <person name="Lopez D."/>
            <person name="Ribeiro S."/>
            <person name="Label P."/>
            <person name="Fumanal B."/>
            <person name="Venisse J.S."/>
            <person name="Kohler A."/>
            <person name="de Oliveira R.R."/>
            <person name="Labutti K."/>
            <person name="Lipzen A."/>
            <person name="Lail K."/>
            <person name="Bauer D."/>
            <person name="Ohm R.A."/>
            <person name="Barry K.W."/>
            <person name="Spatafora J."/>
            <person name="Grigoriev I.V."/>
            <person name="Martin F.M."/>
            <person name="Pujade-Renaud V."/>
        </authorList>
    </citation>
    <scope>NUCLEOTIDE SEQUENCE [LARGE SCALE GENOMIC DNA]</scope>
    <source>
        <strain evidence="2 3">Philippines</strain>
    </source>
</reference>